<dbReference type="AlphaFoldDB" id="A0A143YGL9"/>
<evidence type="ECO:0000259" key="6">
    <source>
        <dbReference type="Pfam" id="PF06803"/>
    </source>
</evidence>
<feature type="domain" description="DUF1232" evidence="6">
    <location>
        <begin position="32"/>
        <end position="64"/>
    </location>
</feature>
<dbReference type="Pfam" id="PF06803">
    <property type="entry name" value="DUF1232"/>
    <property type="match status" value="1"/>
</dbReference>
<dbReference type="Proteomes" id="UP000242754">
    <property type="component" value="Unassembled WGS sequence"/>
</dbReference>
<evidence type="ECO:0000256" key="2">
    <source>
        <dbReference type="ARBA" id="ARBA00022692"/>
    </source>
</evidence>
<comment type="subcellular location">
    <subcellularLocation>
        <location evidence="1">Endomembrane system</location>
        <topology evidence="1">Multi-pass membrane protein</topology>
    </subcellularLocation>
</comment>
<dbReference type="OrthoDB" id="9793277at2"/>
<dbReference type="InterPro" id="IPR010652">
    <property type="entry name" value="DUF1232"/>
</dbReference>
<dbReference type="RefSeq" id="WP_087032434.1">
    <property type="nucleotide sequence ID" value="NZ_FJNE01000003.1"/>
</dbReference>
<keyword evidence="2 5" id="KW-0812">Transmembrane</keyword>
<evidence type="ECO:0000256" key="5">
    <source>
        <dbReference type="SAM" id="Phobius"/>
    </source>
</evidence>
<evidence type="ECO:0000256" key="1">
    <source>
        <dbReference type="ARBA" id="ARBA00004127"/>
    </source>
</evidence>
<dbReference type="EMBL" id="FJNE01000003">
    <property type="protein sequence ID" value="CZQ89569.1"/>
    <property type="molecule type" value="Genomic_DNA"/>
</dbReference>
<evidence type="ECO:0000313" key="7">
    <source>
        <dbReference type="EMBL" id="CZQ89569.1"/>
    </source>
</evidence>
<keyword evidence="3 5" id="KW-1133">Transmembrane helix</keyword>
<accession>A0A143YGL9</accession>
<dbReference type="STRING" id="140314.SAMN04488076_12423"/>
<feature type="transmembrane region" description="Helical" evidence="5">
    <location>
        <begin position="33"/>
        <end position="49"/>
    </location>
</feature>
<name>A0A143YGL9_9LACT</name>
<proteinExistence type="predicted"/>
<gene>
    <name evidence="7" type="ORF">Tpal_1151</name>
</gene>
<keyword evidence="4 5" id="KW-0472">Membrane</keyword>
<sequence>MKIRKKTSQTPFDKIKSLVLSLFDSNVPGKRKWLVLGIILYIISPIDLIPDFVPIAGYADDVLLPILFLVAERLLSDKPEQTQKPNRPIKEAKKI</sequence>
<evidence type="ECO:0000256" key="3">
    <source>
        <dbReference type="ARBA" id="ARBA00022989"/>
    </source>
</evidence>
<dbReference type="GO" id="GO:0012505">
    <property type="term" value="C:endomembrane system"/>
    <property type="evidence" value="ECO:0007669"/>
    <property type="project" value="UniProtKB-SubCell"/>
</dbReference>
<protein>
    <recommendedName>
        <fullName evidence="6">DUF1232 domain-containing protein</fullName>
    </recommendedName>
</protein>
<organism evidence="7 8">
    <name type="scientific">Trichococcus palustris</name>
    <dbReference type="NCBI Taxonomy" id="140314"/>
    <lineage>
        <taxon>Bacteria</taxon>
        <taxon>Bacillati</taxon>
        <taxon>Bacillota</taxon>
        <taxon>Bacilli</taxon>
        <taxon>Lactobacillales</taxon>
        <taxon>Carnobacteriaceae</taxon>
        <taxon>Trichococcus</taxon>
    </lineage>
</organism>
<reference evidence="7 8" key="1">
    <citation type="submission" date="2016-02" db="EMBL/GenBank/DDBJ databases">
        <authorList>
            <person name="Wen L."/>
            <person name="He K."/>
            <person name="Yang H."/>
        </authorList>
    </citation>
    <scope>NUCLEOTIDE SEQUENCE [LARGE SCALE GENOMIC DNA]</scope>
    <source>
        <strain evidence="7">Trichococcus palustris</strain>
    </source>
</reference>
<evidence type="ECO:0000256" key="4">
    <source>
        <dbReference type="ARBA" id="ARBA00023136"/>
    </source>
</evidence>
<evidence type="ECO:0000313" key="8">
    <source>
        <dbReference type="Proteomes" id="UP000242754"/>
    </source>
</evidence>
<keyword evidence="8" id="KW-1185">Reference proteome</keyword>